<feature type="region of interest" description="Disordered" evidence="1">
    <location>
        <begin position="1"/>
        <end position="157"/>
    </location>
</feature>
<feature type="compositionally biased region" description="Basic and acidic residues" evidence="1">
    <location>
        <begin position="767"/>
        <end position="783"/>
    </location>
</feature>
<feature type="compositionally biased region" description="Basic residues" evidence="1">
    <location>
        <begin position="126"/>
        <end position="135"/>
    </location>
</feature>
<feature type="compositionally biased region" description="Polar residues" evidence="1">
    <location>
        <begin position="9"/>
        <end position="35"/>
    </location>
</feature>
<dbReference type="STRING" id="27349.A0A0L6VN01"/>
<dbReference type="InterPro" id="IPR020839">
    <property type="entry name" value="SCD"/>
</dbReference>
<feature type="region of interest" description="Disordered" evidence="1">
    <location>
        <begin position="671"/>
        <end position="712"/>
    </location>
</feature>
<feature type="compositionally biased region" description="Pro residues" evidence="1">
    <location>
        <begin position="1571"/>
        <end position="1592"/>
    </location>
</feature>
<dbReference type="InterPro" id="IPR013721">
    <property type="entry name" value="STAG"/>
</dbReference>
<dbReference type="GO" id="GO:0007062">
    <property type="term" value="P:sister chromatid cohesion"/>
    <property type="evidence" value="ECO:0007669"/>
    <property type="project" value="UniProtKB-ARBA"/>
</dbReference>
<evidence type="ECO:0000313" key="4">
    <source>
        <dbReference type="Proteomes" id="UP000037035"/>
    </source>
</evidence>
<dbReference type="Pfam" id="PF21581">
    <property type="entry name" value="SCD"/>
    <property type="match status" value="1"/>
</dbReference>
<dbReference type="PANTHER" id="PTHR11199">
    <property type="entry name" value="STROMAL ANTIGEN"/>
    <property type="match status" value="1"/>
</dbReference>
<evidence type="ECO:0000256" key="1">
    <source>
        <dbReference type="SAM" id="MobiDB-lite"/>
    </source>
</evidence>
<dbReference type="GO" id="GO:0003682">
    <property type="term" value="F:chromatin binding"/>
    <property type="evidence" value="ECO:0007669"/>
    <property type="project" value="TreeGrafter"/>
</dbReference>
<feature type="region of interest" description="Disordered" evidence="1">
    <location>
        <begin position="747"/>
        <end position="783"/>
    </location>
</feature>
<dbReference type="Pfam" id="PF08514">
    <property type="entry name" value="STAG"/>
    <property type="match status" value="1"/>
</dbReference>
<dbReference type="Gene3D" id="1.25.10.10">
    <property type="entry name" value="Leucine-rich Repeat Variant"/>
    <property type="match status" value="1"/>
</dbReference>
<reference evidence="3 4" key="1">
    <citation type="submission" date="2015-08" db="EMBL/GenBank/DDBJ databases">
        <title>Next Generation Sequencing and Analysis of the Genome of Puccinia sorghi L Schw, the Causal Agent of Maize Common Rust.</title>
        <authorList>
            <person name="Rochi L."/>
            <person name="Burguener G."/>
            <person name="Darino M."/>
            <person name="Turjanski A."/>
            <person name="Kreff E."/>
            <person name="Dieguez M.J."/>
            <person name="Sacco F."/>
        </authorList>
    </citation>
    <scope>NUCLEOTIDE SEQUENCE [LARGE SCALE GENOMIC DNA]</scope>
    <source>
        <strain evidence="3 4">RO10H11247</strain>
    </source>
</reference>
<evidence type="ECO:0000259" key="2">
    <source>
        <dbReference type="PROSITE" id="PS51425"/>
    </source>
</evidence>
<feature type="region of interest" description="Disordered" evidence="1">
    <location>
        <begin position="588"/>
        <end position="615"/>
    </location>
</feature>
<feature type="compositionally biased region" description="Basic residues" evidence="1">
    <location>
        <begin position="91"/>
        <end position="108"/>
    </location>
</feature>
<dbReference type="InterPro" id="IPR018247">
    <property type="entry name" value="EF_Hand_1_Ca_BS"/>
</dbReference>
<feature type="compositionally biased region" description="Basic residues" evidence="1">
    <location>
        <begin position="1116"/>
        <end position="1135"/>
    </location>
</feature>
<feature type="compositionally biased region" description="Basic residues" evidence="1">
    <location>
        <begin position="1405"/>
        <end position="1416"/>
    </location>
</feature>
<accession>A0A0L6VN01</accession>
<evidence type="ECO:0000313" key="3">
    <source>
        <dbReference type="EMBL" id="KNZ62138.1"/>
    </source>
</evidence>
<feature type="region of interest" description="Disordered" evidence="1">
    <location>
        <begin position="1109"/>
        <end position="1135"/>
    </location>
</feature>
<dbReference type="GO" id="GO:0008278">
    <property type="term" value="C:cohesin complex"/>
    <property type="evidence" value="ECO:0007669"/>
    <property type="project" value="TreeGrafter"/>
</dbReference>
<dbReference type="InterPro" id="IPR039662">
    <property type="entry name" value="Cohesin_Scc3/SA"/>
</dbReference>
<dbReference type="Proteomes" id="UP000037035">
    <property type="component" value="Unassembled WGS sequence"/>
</dbReference>
<dbReference type="OrthoDB" id="498590at2759"/>
<feature type="compositionally biased region" description="Polar residues" evidence="1">
    <location>
        <begin position="1547"/>
        <end position="1562"/>
    </location>
</feature>
<feature type="compositionally biased region" description="Polar residues" evidence="1">
    <location>
        <begin position="671"/>
        <end position="687"/>
    </location>
</feature>
<dbReference type="InterPro" id="IPR011989">
    <property type="entry name" value="ARM-like"/>
</dbReference>
<proteinExistence type="predicted"/>
<feature type="compositionally biased region" description="Polar residues" evidence="1">
    <location>
        <begin position="42"/>
        <end position="78"/>
    </location>
</feature>
<keyword evidence="4" id="KW-1185">Reference proteome</keyword>
<feature type="domain" description="SCD" evidence="2">
    <location>
        <begin position="395"/>
        <end position="480"/>
    </location>
</feature>
<organism evidence="3 4">
    <name type="scientific">Puccinia sorghi</name>
    <dbReference type="NCBI Taxonomy" id="27349"/>
    <lineage>
        <taxon>Eukaryota</taxon>
        <taxon>Fungi</taxon>
        <taxon>Dikarya</taxon>
        <taxon>Basidiomycota</taxon>
        <taxon>Pucciniomycotina</taxon>
        <taxon>Pucciniomycetes</taxon>
        <taxon>Pucciniales</taxon>
        <taxon>Pucciniaceae</taxon>
        <taxon>Puccinia</taxon>
    </lineage>
</organism>
<dbReference type="Pfam" id="PF24571">
    <property type="entry name" value="HEAT_SCC3-SA"/>
    <property type="match status" value="1"/>
</dbReference>
<dbReference type="PROSITE" id="PS51425">
    <property type="entry name" value="SCD"/>
    <property type="match status" value="1"/>
</dbReference>
<dbReference type="PANTHER" id="PTHR11199:SF0">
    <property type="entry name" value="LD34181P-RELATED"/>
    <property type="match status" value="1"/>
</dbReference>
<sequence length="1612" mass="180318">MASVRRSNRNPPQHQGLSIKPNSPAETNANDISTPSDDDQSRSILANGQPSKRTSHLSSPSSSDQTTPKRVRLTSKQSDSSDHHDNFTPKSTKRSAAKGRRGRPRGRARASTTKERASGRSTQLPRVKKTRKRNPKNLNPQADHDGNETNQENPEAAVNPQAEYQIYQDNDLFNTIRMGVSAIQPTLEDWLDVYQASGEDDENPKGQAIALLINFVLRCCGCNCSIDQHKALDIDAVTDTLDTIQETFKKVPSQAYPLIVKSGKSVSKNFRKNLISLCHQLILLAHSSTILYDQSFIPLLQSYLVSMSSSTLRSFRHTSTVISLFGFVSPMCELLVSAKKELTSLSRKVEVEAAKKHLATSKLAQLAEWQKRKDQVLKEKTGLENFIGEFFDGVFVHRYRDADPSIRVDCVQALGQWMSMVPDYFLEGNYLRYIGWVITDSNKDARNEALRVLSTLYSKEENMGVMQHFTSRFRPRLIEMATGESDLTTRGLSINIVTHLDRHGLLDSRERNRVGRLIYHEDSRVRKAASAFFGNLFEETLDARKMRLDAITQSSTKDPGKKSRTAEWETQIAFKCLAQLLLKLERDSKHDSTDGSEGDGQSNNSEDELQNEEDDPELAAQYLGSSLYQNDMDKGRIDFAVEDLWPRVEILHDWQALCHYLLLDHTASTNRPSIPVQPSRSSVSLANTDVDGSAENETHQDSSKDHTNMDDSCKLSEPEEAILVEVLVASLRKFGATLTATEALKMRKRKRKRLHPEATDEEGATTEDERRVHEPTEDEPENKTDLTRTMISLLPKLWSKFMTDPVKLAEVFRIPKLMYLDLYLDLRMVSAFEDMWDTMIKHYLKQQHVGTIQVMSSTISHVLSETKSLEHVSHTKMLKLHEGLLLSLNDMTAGRSELEKDELREDVVVSLTLLLTKIARLFRQSDMSPSIKNTDFNGTGSISPYDLINALAKRAPLAQLNEVKLVEVALEILQLNFTWTSASIYRSSLLANEPSMAVDPPPLVPDELTSLSAKLEYGIRIRDDMVSLLTRYAITLNTSVNDAIKRTAFIHLLNTYLLCQGVVIPADLRLECGLEIQAKWANFIHLEIQAFIDENQSKNNSLDHLQVEEENSARPSHIRNSNKKSKDHLHPKSRTVRSIPSVNELRRVEEFDLLITTFAKSIRCGLIHFQHSGVLMKHFTRFNKIFDISVELLVATLNDTIANTPDQISEVITCLADVFKASFELYLGPDGYTEEQFIRLSRLLQSVVVLRGARMSSKPRLDSASAAQLHLDCIHWLIDKATTTLPEPEPPLLNKLGTMFRGLALLLIGIDGRSCLKIKSEMERLVQDRQFSIPDSKSWDPYQLYLKRLISVMAKDPNIKRAARLALQKQNGADAPAGEDVADQVAANNGDEMEPPTTLANEAKRKTRPRPKKLKQKAREEASSEVGEEGGGAGLGTRTPDSWAHELSSTHSHRHRGSSVVSVVIPLGSSKRKRLVSEGRPMPSHHQVGHVTPSSSSSVQKRARLSAVVIGKSRLQHGDGQPVGSGTRNGGGPQSSRPSLEPVDVGSPQTPDRALQSSSQNMPPSDDLLHPPDPLNFPHESTPPPPPLPSSPPASEISLATIKRLSRRHQQK</sequence>
<gene>
    <name evidence="3" type="ORF">VP01_130g16</name>
</gene>
<feature type="compositionally biased region" description="Gly residues" evidence="1">
    <location>
        <begin position="1521"/>
        <end position="1533"/>
    </location>
</feature>
<feature type="compositionally biased region" description="Acidic residues" evidence="1">
    <location>
        <begin position="605"/>
        <end position="615"/>
    </location>
</feature>
<feature type="compositionally biased region" description="Basic and acidic residues" evidence="1">
    <location>
        <begin position="696"/>
        <end position="712"/>
    </location>
</feature>
<dbReference type="InterPro" id="IPR056396">
    <property type="entry name" value="HEAT_SCC3-SA"/>
</dbReference>
<dbReference type="VEuPathDB" id="FungiDB:VP01_130g16"/>
<dbReference type="InterPro" id="IPR016024">
    <property type="entry name" value="ARM-type_fold"/>
</dbReference>
<dbReference type="GO" id="GO:0005634">
    <property type="term" value="C:nucleus"/>
    <property type="evidence" value="ECO:0007669"/>
    <property type="project" value="TreeGrafter"/>
</dbReference>
<dbReference type="PROSITE" id="PS00018">
    <property type="entry name" value="EF_HAND_1"/>
    <property type="match status" value="1"/>
</dbReference>
<feature type="region of interest" description="Disordered" evidence="1">
    <location>
        <begin position="1387"/>
        <end position="1597"/>
    </location>
</feature>
<dbReference type="SUPFAM" id="SSF48371">
    <property type="entry name" value="ARM repeat"/>
    <property type="match status" value="1"/>
</dbReference>
<protein>
    <recommendedName>
        <fullName evidence="2">SCD domain-containing protein</fullName>
    </recommendedName>
</protein>
<dbReference type="GO" id="GO:0000785">
    <property type="term" value="C:chromatin"/>
    <property type="evidence" value="ECO:0007669"/>
    <property type="project" value="TreeGrafter"/>
</dbReference>
<name>A0A0L6VN01_9BASI</name>
<dbReference type="EMBL" id="LAVV01003444">
    <property type="protein sequence ID" value="KNZ62138.1"/>
    <property type="molecule type" value="Genomic_DNA"/>
</dbReference>
<comment type="caution">
    <text evidence="3">The sequence shown here is derived from an EMBL/GenBank/DDBJ whole genome shotgun (WGS) entry which is preliminary data.</text>
</comment>